<sequence>MKASQSMKIAVLNPNSSKAVTQSMERCLEPLIGRTKYQIICSELPAAPIGIEDDNDVATVSPMVEAFVKASDADAFVISCFSDPGVAAARSLTDKPLFGIAESAYCTSLLYGRRFGVISLGASSIARHRVQIERHGLLGRLAGDRSIDMTVAEANDVDNARDVVQRVGAELRADGADVLILGCAGMGEQRPALQKLLGTIVIDPVQAAVSAAINALDLGYNQGK</sequence>
<dbReference type="Pfam" id="PF01177">
    <property type="entry name" value="Asp_Glu_race"/>
    <property type="match status" value="1"/>
</dbReference>
<dbReference type="PANTHER" id="PTHR28047:SF5">
    <property type="entry name" value="PROTEIN DCG1"/>
    <property type="match status" value="1"/>
</dbReference>
<keyword evidence="3" id="KW-1185">Reference proteome</keyword>
<dbReference type="KEGG" id="mey:TM49_12370"/>
<dbReference type="InterPro" id="IPR052186">
    <property type="entry name" value="Hydantoin_racemase-like"/>
</dbReference>
<dbReference type="PATRIC" id="fig|1486262.3.peg.2559"/>
<gene>
    <name evidence="2" type="ORF">TM49_12370</name>
</gene>
<dbReference type="EMBL" id="CP010803">
    <property type="protein sequence ID" value="AJY46287.1"/>
    <property type="molecule type" value="Genomic_DNA"/>
</dbReference>
<dbReference type="Proteomes" id="UP000032611">
    <property type="component" value="Chromosome"/>
</dbReference>
<dbReference type="PANTHER" id="PTHR28047">
    <property type="entry name" value="PROTEIN DCG1"/>
    <property type="match status" value="1"/>
</dbReference>
<protein>
    <submittedName>
        <fullName evidence="2">Hydantoin racemase</fullName>
    </submittedName>
</protein>
<evidence type="ECO:0000313" key="2">
    <source>
        <dbReference type="EMBL" id="AJY46287.1"/>
    </source>
</evidence>
<comment type="similarity">
    <text evidence="1">Belongs to the HyuE racemase family.</text>
</comment>
<dbReference type="InterPro" id="IPR015942">
    <property type="entry name" value="Asp/Glu/hydantoin_racemase"/>
</dbReference>
<name>A0A0D5LR90_MAREN</name>
<evidence type="ECO:0000313" key="3">
    <source>
        <dbReference type="Proteomes" id="UP000032611"/>
    </source>
</evidence>
<reference evidence="2 3" key="1">
    <citation type="journal article" date="2015" name="Genome Announc.">
        <title>Complete genome sequence of Martelella endophytica YC6887, which has antifungal activity associated with a halophyte.</title>
        <authorList>
            <person name="Khan A."/>
            <person name="Khan H."/>
            <person name="Chung E.J."/>
            <person name="Hossain M.T."/>
            <person name="Chung Y.R."/>
        </authorList>
    </citation>
    <scope>NUCLEOTIDE SEQUENCE [LARGE SCALE GENOMIC DNA]</scope>
    <source>
        <strain evidence="2">YC6887</strain>
    </source>
</reference>
<organism evidence="2 3">
    <name type="scientific">Martelella endophytica</name>
    <dbReference type="NCBI Taxonomy" id="1486262"/>
    <lineage>
        <taxon>Bacteria</taxon>
        <taxon>Pseudomonadati</taxon>
        <taxon>Pseudomonadota</taxon>
        <taxon>Alphaproteobacteria</taxon>
        <taxon>Hyphomicrobiales</taxon>
        <taxon>Aurantimonadaceae</taxon>
        <taxon>Martelella</taxon>
    </lineage>
</organism>
<evidence type="ECO:0000256" key="1">
    <source>
        <dbReference type="ARBA" id="ARBA00038414"/>
    </source>
</evidence>
<dbReference type="GO" id="GO:0047661">
    <property type="term" value="F:amino-acid racemase activity"/>
    <property type="evidence" value="ECO:0007669"/>
    <property type="project" value="InterPro"/>
</dbReference>
<dbReference type="InterPro" id="IPR053714">
    <property type="entry name" value="Iso_Racemase_Enz_sf"/>
</dbReference>
<dbReference type="HOGENOM" id="CLU_053002_0_0_5"/>
<accession>A0A0D5LR90</accession>
<dbReference type="AlphaFoldDB" id="A0A0D5LR90"/>
<dbReference type="Gene3D" id="3.40.50.12500">
    <property type="match status" value="1"/>
</dbReference>
<dbReference type="STRING" id="1486262.TM49_12370"/>
<proteinExistence type="inferred from homology"/>